<proteinExistence type="predicted"/>
<comment type="caution">
    <text evidence="1">The sequence shown here is derived from an EMBL/GenBank/DDBJ whole genome shotgun (WGS) entry which is preliminary data.</text>
</comment>
<evidence type="ECO:0000313" key="2">
    <source>
        <dbReference type="Proteomes" id="UP000014977"/>
    </source>
</evidence>
<gene>
    <name evidence="1" type="ORF">dsmv_0705</name>
</gene>
<organism evidence="1 2">
    <name type="scientific">Desulfococcus multivorans DSM 2059</name>
    <dbReference type="NCBI Taxonomy" id="1121405"/>
    <lineage>
        <taxon>Bacteria</taxon>
        <taxon>Pseudomonadati</taxon>
        <taxon>Thermodesulfobacteriota</taxon>
        <taxon>Desulfobacteria</taxon>
        <taxon>Desulfobacterales</taxon>
        <taxon>Desulfococcaceae</taxon>
        <taxon>Desulfococcus</taxon>
    </lineage>
</organism>
<dbReference type="RefSeq" id="WP_020877816.1">
    <property type="nucleotide sequence ID" value="NZ_ATHJ01000105.1"/>
</dbReference>
<name>S7THA6_DESML</name>
<accession>S7THA6</accession>
<evidence type="ECO:0008006" key="3">
    <source>
        <dbReference type="Google" id="ProtNLM"/>
    </source>
</evidence>
<dbReference type="Gene3D" id="2.115.10.20">
    <property type="entry name" value="Glycosyl hydrolase domain, family 43"/>
    <property type="match status" value="1"/>
</dbReference>
<protein>
    <recommendedName>
        <fullName evidence="3">Glycosyl hydrolase family 32 domain protein</fullName>
    </recommendedName>
</protein>
<dbReference type="SUPFAM" id="SSF75005">
    <property type="entry name" value="Arabinanase/levansucrase/invertase"/>
    <property type="match status" value="1"/>
</dbReference>
<dbReference type="EMBL" id="ATHJ01000105">
    <property type="protein sequence ID" value="EPR36000.1"/>
    <property type="molecule type" value="Genomic_DNA"/>
</dbReference>
<dbReference type="STRING" id="897.B2D07_16185"/>
<sequence>MEDRQGDREDDDNPANRIARFKQQISSFQQVARISKDDAPGECKFVADPFIQYDPAAGLWVLFAEVAFPARRQYIGMFTSRDLHQWDYHGDAVKGSRESFPFISPCEGYYLMVPCIDAAPAPGLVAIYRAETLLGPWLLAYHFVLDQKVNDRVIAPRSKHNSYYFVYGVSRKVLPALKYAKIEFNAAQGPVFVENSRVLLRRNIIEYIKGKFFKYPRTTLRPAGGLVKYRDGFIMPLQGTYTGRYGECIALSYIRMTEEELDFAAMDFIRPNEFSPDWTACHHISFFTGEDSASPEVYAVDGHSDGTDWEVRIFVK</sequence>
<dbReference type="AlphaFoldDB" id="S7THA6"/>
<reference evidence="1 2" key="1">
    <citation type="journal article" date="2013" name="Genome Announc.">
        <title>Draft genome sequences for three mercury-methylating, sulfate-reducing bacteria.</title>
        <authorList>
            <person name="Brown S.D."/>
            <person name="Hurt R.A.Jr."/>
            <person name="Gilmour C.C."/>
            <person name="Elias D.A."/>
        </authorList>
    </citation>
    <scope>NUCLEOTIDE SEQUENCE [LARGE SCALE GENOMIC DNA]</scope>
    <source>
        <strain evidence="1 2">DSM 2059</strain>
    </source>
</reference>
<keyword evidence="2" id="KW-1185">Reference proteome</keyword>
<evidence type="ECO:0000313" key="1">
    <source>
        <dbReference type="EMBL" id="EPR36000.1"/>
    </source>
</evidence>
<dbReference type="InterPro" id="IPR023296">
    <property type="entry name" value="Glyco_hydro_beta-prop_sf"/>
</dbReference>
<dbReference type="Proteomes" id="UP000014977">
    <property type="component" value="Unassembled WGS sequence"/>
</dbReference>